<feature type="region of interest" description="Disordered" evidence="1">
    <location>
        <begin position="1"/>
        <end position="42"/>
    </location>
</feature>
<evidence type="ECO:0000313" key="3">
    <source>
        <dbReference type="Proteomes" id="UP000074561"/>
    </source>
</evidence>
<dbReference type="PATRIC" id="fig|279113.9.peg.27"/>
<dbReference type="EMBL" id="CP013234">
    <property type="protein sequence ID" value="AMP02426.1"/>
    <property type="molecule type" value="Genomic_DNA"/>
</dbReference>
<protein>
    <submittedName>
        <fullName evidence="2">Uncharacterized protein</fullName>
    </submittedName>
</protein>
<proteinExistence type="predicted"/>
<dbReference type="KEGG" id="cpra:CPter91_0026"/>
<sequence length="42" mass="4905">MRSKNRQKTDRNTQKKPMTDKHVAMPEPWPPYPASISGQHQT</sequence>
<accession>A0A127PXD9</accession>
<dbReference type="Proteomes" id="UP000074561">
    <property type="component" value="Chromosome"/>
</dbReference>
<dbReference type="AlphaFoldDB" id="A0A127PXD9"/>
<name>A0A127PXD9_9BURK</name>
<reference evidence="2 3" key="1">
    <citation type="submission" date="2015-11" db="EMBL/GenBank/DDBJ databases">
        <title>Exploring the genomic traits of fungus-feeding bacterial genus Collimonas.</title>
        <authorList>
            <person name="Song C."/>
            <person name="Schmidt R."/>
            <person name="de Jager V."/>
            <person name="Krzyzanowska D."/>
            <person name="Jongedijk E."/>
            <person name="Cankar K."/>
            <person name="Beekwilder J."/>
            <person name="van Veen A."/>
            <person name="de Boer W."/>
            <person name="van Veen J.A."/>
            <person name="Garbeva P."/>
        </authorList>
    </citation>
    <scope>NUCLEOTIDE SEQUENCE [LARGE SCALE GENOMIC DNA]</scope>
    <source>
        <strain evidence="2 3">Ter91</strain>
    </source>
</reference>
<feature type="compositionally biased region" description="Basic and acidic residues" evidence="1">
    <location>
        <begin position="7"/>
        <end position="24"/>
    </location>
</feature>
<evidence type="ECO:0000256" key="1">
    <source>
        <dbReference type="SAM" id="MobiDB-lite"/>
    </source>
</evidence>
<evidence type="ECO:0000313" key="2">
    <source>
        <dbReference type="EMBL" id="AMP02426.1"/>
    </source>
</evidence>
<gene>
    <name evidence="2" type="ORF">CPter91_0026</name>
</gene>
<organism evidence="2 3">
    <name type="scientific">Collimonas pratensis</name>
    <dbReference type="NCBI Taxonomy" id="279113"/>
    <lineage>
        <taxon>Bacteria</taxon>
        <taxon>Pseudomonadati</taxon>
        <taxon>Pseudomonadota</taxon>
        <taxon>Betaproteobacteria</taxon>
        <taxon>Burkholderiales</taxon>
        <taxon>Oxalobacteraceae</taxon>
        <taxon>Collimonas</taxon>
    </lineage>
</organism>